<feature type="binding site" description="axial binding residue" evidence="5">
    <location>
        <position position="503"/>
    </location>
    <ligand>
        <name>heme</name>
        <dbReference type="ChEBI" id="CHEBI:30413"/>
    </ligand>
    <ligandPart>
        <name>Fe</name>
        <dbReference type="ChEBI" id="CHEBI:18248"/>
    </ligandPart>
</feature>
<feature type="transmembrane region" description="Helical" evidence="6">
    <location>
        <begin position="45"/>
        <end position="65"/>
    </location>
</feature>
<sequence>MDVVSAHMAADLMRTSGLSVFGFVAIAALVAVAQARSYWRAFGLAFQVLHLPVSSAGVLLATYLVRRLYTKRFEQFAGFPQHAPSLLLGHLATVDEYVKKQPPKAHADMAFAAMHEALGRPPVMFVDLRPAASPMLVIGSYEAAEQLVKTSDRWPYTAPKSPEIWRHLEYLTGPNSIISARGEEWRTLRKRFNPGFATQNLMELLPSILDKVSQFVSRLDAVARSGDEFELQSYATDLTFDIIGRVALDVDMDAQKPQPTEFMQVFRELIVTFSGEHLDLPWWCTPHTEWKRYRLHQRVRESLRATVRSRHAEGAQQSNFSILSMSLRDIDFLTPELVDVTCDQLTSFLFAGHDTTSTLMSWAFYELSRTPHALRAVRAELDELFGPDPDPAAVQSKLLGPGGRELIHRMAYTTAVIKETLRLWPPGATSRMTQPGDRFTLQTPNGELCVDGMMLYQVHSIIHRDPAAFGDTANVFVPERWLHDTDKIPAGSWRPFERGPRNCIGQELATIEARILIALTARRFDFTKVGRGALRLNDAGEPSLGKHGQYAVASEMYMTRQVTSKPVDGMRMRVKIRQDS</sequence>
<dbReference type="Gene3D" id="1.10.630.10">
    <property type="entry name" value="Cytochrome P450"/>
    <property type="match status" value="1"/>
</dbReference>
<evidence type="ECO:0000256" key="3">
    <source>
        <dbReference type="ARBA" id="ARBA00022723"/>
    </source>
</evidence>
<keyword evidence="2 5" id="KW-0349">Heme</keyword>
<dbReference type="InterPro" id="IPR050121">
    <property type="entry name" value="Cytochrome_P450_monoxygenase"/>
</dbReference>
<gene>
    <name evidence="7" type="ORF">S7711_07028</name>
</gene>
<dbReference type="GO" id="GO:0020037">
    <property type="term" value="F:heme binding"/>
    <property type="evidence" value="ECO:0007669"/>
    <property type="project" value="InterPro"/>
</dbReference>
<comment type="cofactor">
    <cofactor evidence="5">
        <name>heme</name>
        <dbReference type="ChEBI" id="CHEBI:30413"/>
    </cofactor>
</comment>
<accession>A0A084ASJ7</accession>
<dbReference type="PRINTS" id="PR00385">
    <property type="entry name" value="P450"/>
</dbReference>
<keyword evidence="6" id="KW-0812">Transmembrane</keyword>
<dbReference type="OrthoDB" id="10029320at2759"/>
<evidence type="ECO:0000256" key="1">
    <source>
        <dbReference type="ARBA" id="ARBA00004685"/>
    </source>
</evidence>
<keyword evidence="4 5" id="KW-0408">Iron</keyword>
<dbReference type="InterPro" id="IPR036396">
    <property type="entry name" value="Cyt_P450_sf"/>
</dbReference>
<evidence type="ECO:0000256" key="6">
    <source>
        <dbReference type="SAM" id="Phobius"/>
    </source>
</evidence>
<protein>
    <submittedName>
        <fullName evidence="7">Uncharacterized protein</fullName>
    </submittedName>
</protein>
<evidence type="ECO:0000256" key="4">
    <source>
        <dbReference type="ARBA" id="ARBA00023004"/>
    </source>
</evidence>
<dbReference type="InterPro" id="IPR002401">
    <property type="entry name" value="Cyt_P450_E_grp-I"/>
</dbReference>
<dbReference type="Pfam" id="PF00067">
    <property type="entry name" value="p450"/>
    <property type="match status" value="1"/>
</dbReference>
<keyword evidence="3 5" id="KW-0479">Metal-binding</keyword>
<dbReference type="HOGENOM" id="CLU_020492_2_0_1"/>
<evidence type="ECO:0000313" key="8">
    <source>
        <dbReference type="Proteomes" id="UP000028045"/>
    </source>
</evidence>
<dbReference type="PANTHER" id="PTHR24305">
    <property type="entry name" value="CYTOCHROME P450"/>
    <property type="match status" value="1"/>
</dbReference>
<evidence type="ECO:0000256" key="2">
    <source>
        <dbReference type="ARBA" id="ARBA00022617"/>
    </source>
</evidence>
<evidence type="ECO:0000313" key="7">
    <source>
        <dbReference type="EMBL" id="KEY68276.1"/>
    </source>
</evidence>
<reference evidence="7 8" key="1">
    <citation type="journal article" date="2014" name="BMC Genomics">
        <title>Comparative genome sequencing reveals chemotype-specific gene clusters in the toxigenic black mold Stachybotrys.</title>
        <authorList>
            <person name="Semeiks J."/>
            <person name="Borek D."/>
            <person name="Otwinowski Z."/>
            <person name="Grishin N.V."/>
        </authorList>
    </citation>
    <scope>NUCLEOTIDE SEQUENCE [LARGE SCALE GENOMIC DNA]</scope>
    <source>
        <strain evidence="8">CBS 109288 / IBT 7711</strain>
    </source>
</reference>
<organism evidence="7 8">
    <name type="scientific">Stachybotrys chartarum (strain CBS 109288 / IBT 7711)</name>
    <name type="common">Toxic black mold</name>
    <name type="synonym">Stilbospora chartarum</name>
    <dbReference type="NCBI Taxonomy" id="1280523"/>
    <lineage>
        <taxon>Eukaryota</taxon>
        <taxon>Fungi</taxon>
        <taxon>Dikarya</taxon>
        <taxon>Ascomycota</taxon>
        <taxon>Pezizomycotina</taxon>
        <taxon>Sordariomycetes</taxon>
        <taxon>Hypocreomycetidae</taxon>
        <taxon>Hypocreales</taxon>
        <taxon>Stachybotryaceae</taxon>
        <taxon>Stachybotrys</taxon>
    </lineage>
</organism>
<dbReference type="AlphaFoldDB" id="A0A084ASJ7"/>
<dbReference type="Proteomes" id="UP000028045">
    <property type="component" value="Unassembled WGS sequence"/>
</dbReference>
<dbReference type="GO" id="GO:0004497">
    <property type="term" value="F:monooxygenase activity"/>
    <property type="evidence" value="ECO:0007669"/>
    <property type="project" value="InterPro"/>
</dbReference>
<dbReference type="SUPFAM" id="SSF48264">
    <property type="entry name" value="Cytochrome P450"/>
    <property type="match status" value="1"/>
</dbReference>
<proteinExistence type="predicted"/>
<comment type="pathway">
    <text evidence="1">Mycotoxin biosynthesis.</text>
</comment>
<keyword evidence="6" id="KW-1133">Transmembrane helix</keyword>
<dbReference type="CDD" id="cd11051">
    <property type="entry name" value="CYP59-like"/>
    <property type="match status" value="1"/>
</dbReference>
<dbReference type="PANTHER" id="PTHR24305:SF222">
    <property type="entry name" value="CYTOCHROME P450 MONOOXYGENASE STCS"/>
    <property type="match status" value="1"/>
</dbReference>
<dbReference type="GO" id="GO:0016705">
    <property type="term" value="F:oxidoreductase activity, acting on paired donors, with incorporation or reduction of molecular oxygen"/>
    <property type="evidence" value="ECO:0007669"/>
    <property type="project" value="InterPro"/>
</dbReference>
<name>A0A084ASJ7_STACB</name>
<keyword evidence="6" id="KW-0472">Membrane</keyword>
<keyword evidence="8" id="KW-1185">Reference proteome</keyword>
<evidence type="ECO:0000256" key="5">
    <source>
        <dbReference type="PIRSR" id="PIRSR602401-1"/>
    </source>
</evidence>
<dbReference type="PRINTS" id="PR00463">
    <property type="entry name" value="EP450I"/>
</dbReference>
<dbReference type="InterPro" id="IPR001128">
    <property type="entry name" value="Cyt_P450"/>
</dbReference>
<dbReference type="GO" id="GO:0005506">
    <property type="term" value="F:iron ion binding"/>
    <property type="evidence" value="ECO:0007669"/>
    <property type="project" value="InterPro"/>
</dbReference>
<dbReference type="EMBL" id="KL648584">
    <property type="protein sequence ID" value="KEY68276.1"/>
    <property type="molecule type" value="Genomic_DNA"/>
</dbReference>